<evidence type="ECO:0000259" key="4">
    <source>
        <dbReference type="PROSITE" id="PS50011"/>
    </source>
</evidence>
<evidence type="ECO:0000256" key="1">
    <source>
        <dbReference type="ARBA" id="ARBA00022741"/>
    </source>
</evidence>
<dbReference type="SMART" id="SM00220">
    <property type="entry name" value="S_TKc"/>
    <property type="match status" value="1"/>
</dbReference>
<dbReference type="InterPro" id="IPR000719">
    <property type="entry name" value="Prot_kinase_dom"/>
</dbReference>
<feature type="region of interest" description="Disordered" evidence="3">
    <location>
        <begin position="386"/>
        <end position="410"/>
    </location>
</feature>
<feature type="compositionally biased region" description="Polar residues" evidence="3">
    <location>
        <begin position="434"/>
        <end position="454"/>
    </location>
</feature>
<dbReference type="EMBL" id="WIUZ02000018">
    <property type="protein sequence ID" value="KAF9779778.1"/>
    <property type="molecule type" value="Genomic_DNA"/>
</dbReference>
<keyword evidence="2" id="KW-0067">ATP-binding</keyword>
<keyword evidence="1" id="KW-0547">Nucleotide-binding</keyword>
<keyword evidence="5" id="KW-0418">Kinase</keyword>
<dbReference type="Gene3D" id="1.10.510.10">
    <property type="entry name" value="Transferase(Phosphotransferase) domain 1"/>
    <property type="match status" value="1"/>
</dbReference>
<protein>
    <submittedName>
        <fullName evidence="5">Kinase-like domain-containing protein</fullName>
    </submittedName>
</protein>
<proteinExistence type="predicted"/>
<dbReference type="AlphaFoldDB" id="A0A9P6L203"/>
<dbReference type="InterPro" id="IPR011009">
    <property type="entry name" value="Kinase-like_dom_sf"/>
</dbReference>
<dbReference type="PANTHER" id="PTHR44329:SF298">
    <property type="entry name" value="MIXED LINEAGE KINASE DOMAIN-LIKE PROTEIN"/>
    <property type="match status" value="1"/>
</dbReference>
<dbReference type="PRINTS" id="PR00109">
    <property type="entry name" value="TYRKINASE"/>
</dbReference>
<gene>
    <name evidence="5" type="ORF">BJ322DRAFT_340421</name>
</gene>
<feature type="domain" description="Protein kinase" evidence="4">
    <location>
        <begin position="95"/>
        <end position="360"/>
    </location>
</feature>
<dbReference type="PROSITE" id="PS50011">
    <property type="entry name" value="PROTEIN_KINASE_DOM"/>
    <property type="match status" value="1"/>
</dbReference>
<keyword evidence="6" id="KW-1185">Reference proteome</keyword>
<reference evidence="5" key="1">
    <citation type="journal article" date="2020" name="Nat. Commun.">
        <title>Large-scale genome sequencing of mycorrhizal fungi provides insights into the early evolution of symbiotic traits.</title>
        <authorList>
            <person name="Miyauchi S."/>
            <person name="Kiss E."/>
            <person name="Kuo A."/>
            <person name="Drula E."/>
            <person name="Kohler A."/>
            <person name="Sanchez-Garcia M."/>
            <person name="Morin E."/>
            <person name="Andreopoulos B."/>
            <person name="Barry K.W."/>
            <person name="Bonito G."/>
            <person name="Buee M."/>
            <person name="Carver A."/>
            <person name="Chen C."/>
            <person name="Cichocki N."/>
            <person name="Clum A."/>
            <person name="Culley D."/>
            <person name="Crous P.W."/>
            <person name="Fauchery L."/>
            <person name="Girlanda M."/>
            <person name="Hayes R.D."/>
            <person name="Keri Z."/>
            <person name="LaButti K."/>
            <person name="Lipzen A."/>
            <person name="Lombard V."/>
            <person name="Magnuson J."/>
            <person name="Maillard F."/>
            <person name="Murat C."/>
            <person name="Nolan M."/>
            <person name="Ohm R.A."/>
            <person name="Pangilinan J."/>
            <person name="Pereira M.F."/>
            <person name="Perotto S."/>
            <person name="Peter M."/>
            <person name="Pfister S."/>
            <person name="Riley R."/>
            <person name="Sitrit Y."/>
            <person name="Stielow J.B."/>
            <person name="Szollosi G."/>
            <person name="Zifcakova L."/>
            <person name="Stursova M."/>
            <person name="Spatafora J.W."/>
            <person name="Tedersoo L."/>
            <person name="Vaario L.M."/>
            <person name="Yamada A."/>
            <person name="Yan M."/>
            <person name="Wang P."/>
            <person name="Xu J."/>
            <person name="Bruns T."/>
            <person name="Baldrian P."/>
            <person name="Vilgalys R."/>
            <person name="Dunand C."/>
            <person name="Henrissat B."/>
            <person name="Grigoriev I.V."/>
            <person name="Hibbett D."/>
            <person name="Nagy L.G."/>
            <person name="Martin F.M."/>
        </authorList>
    </citation>
    <scope>NUCLEOTIDE SEQUENCE</scope>
    <source>
        <strain evidence="5">UH-Tt-Lm1</strain>
    </source>
</reference>
<keyword evidence="5" id="KW-0808">Transferase</keyword>
<dbReference type="PANTHER" id="PTHR44329">
    <property type="entry name" value="SERINE/THREONINE-PROTEIN KINASE TNNI3K-RELATED"/>
    <property type="match status" value="1"/>
</dbReference>
<name>A0A9P6L203_9AGAM</name>
<sequence>MSASQFLQQLYSLDPSSPDFLRVLFALIRNDEDEQYSSSLQGEELTRLVDFLDNALSSIPISDDVFRRCLRKLRAICGSHTTLPSSHIISGGLTKIGENATAFGGFADVWQGDQGGKQVCIKVLRIAQNDTGGLRKSFFKEAVVWKRLRHPNIVPFLGVTIKPLQFVSEWMPNGTLTHYVTGNPSVNRVALLLDVAEGLNYLHASYTIHGDLKGPNILIKSDGHACLADFGLASIVQGNDSIVPTHADAYTARWTAPEILKGANKITREADVFSFGMVVIEAFTGKHPLSELNPPSVMMKIMKGERPVFPRGSEGLGFVTPIWHMTVHCWQHDPAHRPTMAAVVEFLRECYTTYTVDPSLSTLSPWKPNVNAGDASLYRVISPTLSDGTSPTLSTRTSQTFGSSFSPTQEPSAVTQSLTFNILFPGVARASRTSLDESFSDESNVHSSPGNPSSDHPGFG</sequence>
<evidence type="ECO:0000256" key="3">
    <source>
        <dbReference type="SAM" id="MobiDB-lite"/>
    </source>
</evidence>
<dbReference type="Proteomes" id="UP000736335">
    <property type="component" value="Unassembled WGS sequence"/>
</dbReference>
<dbReference type="Pfam" id="PF07714">
    <property type="entry name" value="PK_Tyr_Ser-Thr"/>
    <property type="match status" value="1"/>
</dbReference>
<evidence type="ECO:0000256" key="2">
    <source>
        <dbReference type="ARBA" id="ARBA00022840"/>
    </source>
</evidence>
<dbReference type="GO" id="GO:0004674">
    <property type="term" value="F:protein serine/threonine kinase activity"/>
    <property type="evidence" value="ECO:0007669"/>
    <property type="project" value="TreeGrafter"/>
</dbReference>
<dbReference type="InterPro" id="IPR001245">
    <property type="entry name" value="Ser-Thr/Tyr_kinase_cat_dom"/>
</dbReference>
<evidence type="ECO:0000313" key="5">
    <source>
        <dbReference type="EMBL" id="KAF9779778.1"/>
    </source>
</evidence>
<dbReference type="OrthoDB" id="6718656at2759"/>
<comment type="caution">
    <text evidence="5">The sequence shown here is derived from an EMBL/GenBank/DDBJ whole genome shotgun (WGS) entry which is preliminary data.</text>
</comment>
<accession>A0A9P6L203</accession>
<reference evidence="5" key="2">
    <citation type="submission" date="2020-11" db="EMBL/GenBank/DDBJ databases">
        <authorList>
            <consortium name="DOE Joint Genome Institute"/>
            <person name="Kuo A."/>
            <person name="Miyauchi S."/>
            <person name="Kiss E."/>
            <person name="Drula E."/>
            <person name="Kohler A."/>
            <person name="Sanchez-Garcia M."/>
            <person name="Andreopoulos B."/>
            <person name="Barry K.W."/>
            <person name="Bonito G."/>
            <person name="Buee M."/>
            <person name="Carver A."/>
            <person name="Chen C."/>
            <person name="Cichocki N."/>
            <person name="Clum A."/>
            <person name="Culley D."/>
            <person name="Crous P.W."/>
            <person name="Fauchery L."/>
            <person name="Girlanda M."/>
            <person name="Hayes R."/>
            <person name="Keri Z."/>
            <person name="Labutti K."/>
            <person name="Lipzen A."/>
            <person name="Lombard V."/>
            <person name="Magnuson J."/>
            <person name="Maillard F."/>
            <person name="Morin E."/>
            <person name="Murat C."/>
            <person name="Nolan M."/>
            <person name="Ohm R."/>
            <person name="Pangilinan J."/>
            <person name="Pereira M."/>
            <person name="Perotto S."/>
            <person name="Peter M."/>
            <person name="Riley R."/>
            <person name="Sitrit Y."/>
            <person name="Stielow B."/>
            <person name="Szollosi G."/>
            <person name="Zifcakova L."/>
            <person name="Stursova M."/>
            <person name="Spatafora J.W."/>
            <person name="Tedersoo L."/>
            <person name="Vaario L.-M."/>
            <person name="Yamada A."/>
            <person name="Yan M."/>
            <person name="Wang P."/>
            <person name="Xu J."/>
            <person name="Bruns T."/>
            <person name="Baldrian P."/>
            <person name="Vilgalys R."/>
            <person name="Henrissat B."/>
            <person name="Grigoriev I.V."/>
            <person name="Hibbett D."/>
            <person name="Nagy L.G."/>
            <person name="Martin F.M."/>
        </authorList>
    </citation>
    <scope>NUCLEOTIDE SEQUENCE</scope>
    <source>
        <strain evidence="5">UH-Tt-Lm1</strain>
    </source>
</reference>
<dbReference type="InterPro" id="IPR051681">
    <property type="entry name" value="Ser/Thr_Kinases-Pseudokinases"/>
</dbReference>
<dbReference type="GO" id="GO:0005524">
    <property type="term" value="F:ATP binding"/>
    <property type="evidence" value="ECO:0007669"/>
    <property type="project" value="UniProtKB-KW"/>
</dbReference>
<dbReference type="SUPFAM" id="SSF56112">
    <property type="entry name" value="Protein kinase-like (PK-like)"/>
    <property type="match status" value="1"/>
</dbReference>
<organism evidence="5 6">
    <name type="scientific">Thelephora terrestris</name>
    <dbReference type="NCBI Taxonomy" id="56493"/>
    <lineage>
        <taxon>Eukaryota</taxon>
        <taxon>Fungi</taxon>
        <taxon>Dikarya</taxon>
        <taxon>Basidiomycota</taxon>
        <taxon>Agaricomycotina</taxon>
        <taxon>Agaricomycetes</taxon>
        <taxon>Thelephorales</taxon>
        <taxon>Thelephoraceae</taxon>
        <taxon>Thelephora</taxon>
    </lineage>
</organism>
<feature type="region of interest" description="Disordered" evidence="3">
    <location>
        <begin position="434"/>
        <end position="460"/>
    </location>
</feature>
<evidence type="ECO:0000313" key="6">
    <source>
        <dbReference type="Proteomes" id="UP000736335"/>
    </source>
</evidence>